<dbReference type="EMBL" id="LT629787">
    <property type="protein sequence ID" value="SDT89749.1"/>
    <property type="molecule type" value="Genomic_DNA"/>
</dbReference>
<feature type="region of interest" description="Disordered" evidence="1">
    <location>
        <begin position="695"/>
        <end position="739"/>
    </location>
</feature>
<dbReference type="RefSeq" id="WP_157719048.1">
    <property type="nucleotide sequence ID" value="NZ_LT629787.1"/>
</dbReference>
<feature type="region of interest" description="Disordered" evidence="1">
    <location>
        <begin position="388"/>
        <end position="419"/>
    </location>
</feature>
<reference evidence="4" key="1">
    <citation type="submission" date="2016-10" db="EMBL/GenBank/DDBJ databases">
        <authorList>
            <person name="Varghese N."/>
            <person name="Submissions S."/>
        </authorList>
    </citation>
    <scope>NUCLEOTIDE SEQUENCE [LARGE SCALE GENOMIC DNA]</scope>
    <source>
        <strain evidence="4">CECT 8338</strain>
    </source>
</reference>
<keyword evidence="4" id="KW-1185">Reference proteome</keyword>
<evidence type="ECO:0000259" key="2">
    <source>
        <dbReference type="Pfam" id="PF05170"/>
    </source>
</evidence>
<dbReference type="AlphaFoldDB" id="A0A1H2E417"/>
<dbReference type="PANTHER" id="PTHR30441:SF4">
    <property type="entry name" value="PROTEIN ASMA"/>
    <property type="match status" value="1"/>
</dbReference>
<dbReference type="Proteomes" id="UP000243924">
    <property type="component" value="Chromosome I"/>
</dbReference>
<sequence length="739" mass="80375">MKSLAKVLGLVVLAIVLLLAALLFFLTQMFDPNDYREQIQQAARDQARVELTLGGEIGWSLFPWLGIELSEVSVAPLDDPDQPLAQIGNLGLGVEVMPLLRRQLRMSDVILDSVQINLLVDEQGRGNWQSFTEDGAADAEPAEGSQPEQEGGDFNIAVESVRITNAGIDYRDQQSGQRLSIRDANLTSGALIPGEPIDLDLEGLLVLEDPALRMRLGLDTVLTFDPGRERYQLQGLDLQVTASGEPFSGRSVDMRLQGDALYDGVANVAEVEQMRLALNDLRASGEFRASNLAEAVRLGGRIDVAEFDGRALLGSLGQDVPETANADALKRIALAANLNGSASSLLLEDLRLQLDGTELRGNLGVSDFSRQALRFDLRAAELNLDDYLPPTAESTAPDTSAGRGGSRSDQPPEPWSDEPVLPLDLLASLDVDGRLALDQVQLTGQSINAFKAAVVARNGRVQITALEGDMFEGSFDLTAEIDSRQTPLSISLNANLEGMNALALQRGYQIPEQLRGQLNTRTELRAQGNSIKRWMNSLGGNARFDVAEGALLGINMEEQLCSAIALVNRESLSEPFAAEDTVFEQLSGSFTIRDGVISNSDMRAALPGMEARGRGDINLPDQRLDYRVGLVLEGDTREMPDPACRVNERYQGIEWPLRCRGYLHNAASSCGVDSEGVGQIAARLLGREAQRKLEERLFGSRDDDAEDDSETETEVDAEGEGDEEREPDVRDAIRGLLNR</sequence>
<dbReference type="InterPro" id="IPR052894">
    <property type="entry name" value="AsmA-related"/>
</dbReference>
<dbReference type="PANTHER" id="PTHR30441">
    <property type="entry name" value="DUF748 DOMAIN-CONTAINING PROTEIN"/>
    <property type="match status" value="1"/>
</dbReference>
<evidence type="ECO:0000313" key="4">
    <source>
        <dbReference type="Proteomes" id="UP000243924"/>
    </source>
</evidence>
<dbReference type="GO" id="GO:0005886">
    <property type="term" value="C:plasma membrane"/>
    <property type="evidence" value="ECO:0007669"/>
    <property type="project" value="TreeGrafter"/>
</dbReference>
<proteinExistence type="predicted"/>
<dbReference type="OrthoDB" id="9766390at2"/>
<feature type="domain" description="AsmA" evidence="2">
    <location>
        <begin position="1"/>
        <end position="601"/>
    </location>
</feature>
<organism evidence="3 4">
    <name type="scientific">Halopseudomonas salegens</name>
    <dbReference type="NCBI Taxonomy" id="1434072"/>
    <lineage>
        <taxon>Bacteria</taxon>
        <taxon>Pseudomonadati</taxon>
        <taxon>Pseudomonadota</taxon>
        <taxon>Gammaproteobacteria</taxon>
        <taxon>Pseudomonadales</taxon>
        <taxon>Pseudomonadaceae</taxon>
        <taxon>Halopseudomonas</taxon>
    </lineage>
</organism>
<dbReference type="Pfam" id="PF05170">
    <property type="entry name" value="AsmA"/>
    <property type="match status" value="1"/>
</dbReference>
<name>A0A1H2E417_9GAMM</name>
<feature type="region of interest" description="Disordered" evidence="1">
    <location>
        <begin position="129"/>
        <end position="151"/>
    </location>
</feature>
<evidence type="ECO:0000256" key="1">
    <source>
        <dbReference type="SAM" id="MobiDB-lite"/>
    </source>
</evidence>
<gene>
    <name evidence="3" type="ORF">SAMN05216210_0299</name>
</gene>
<feature type="compositionally biased region" description="Acidic residues" evidence="1">
    <location>
        <begin position="703"/>
        <end position="726"/>
    </location>
</feature>
<accession>A0A1H2E417</accession>
<dbReference type="GO" id="GO:0090313">
    <property type="term" value="P:regulation of protein targeting to membrane"/>
    <property type="evidence" value="ECO:0007669"/>
    <property type="project" value="TreeGrafter"/>
</dbReference>
<protein>
    <submittedName>
        <fullName evidence="3">AsmA protein</fullName>
    </submittedName>
</protein>
<dbReference type="STRING" id="1434072.SAMN05216210_0299"/>
<evidence type="ECO:0000313" key="3">
    <source>
        <dbReference type="EMBL" id="SDT89749.1"/>
    </source>
</evidence>
<dbReference type="InterPro" id="IPR007844">
    <property type="entry name" value="AsmA"/>
</dbReference>